<gene>
    <name evidence="1" type="primary">ORF6566</name>
</gene>
<dbReference type="AlphaFoldDB" id="A0A0B6XZ07"/>
<name>A0A0B6XZ07_9EUPU</name>
<evidence type="ECO:0008006" key="2">
    <source>
        <dbReference type="Google" id="ProtNLM"/>
    </source>
</evidence>
<dbReference type="EMBL" id="HACG01002274">
    <property type="protein sequence ID" value="CEK49139.1"/>
    <property type="molecule type" value="Transcribed_RNA"/>
</dbReference>
<evidence type="ECO:0000313" key="1">
    <source>
        <dbReference type="EMBL" id="CEK49139.1"/>
    </source>
</evidence>
<organism evidence="1">
    <name type="scientific">Arion vulgaris</name>
    <dbReference type="NCBI Taxonomy" id="1028688"/>
    <lineage>
        <taxon>Eukaryota</taxon>
        <taxon>Metazoa</taxon>
        <taxon>Spiralia</taxon>
        <taxon>Lophotrochozoa</taxon>
        <taxon>Mollusca</taxon>
        <taxon>Gastropoda</taxon>
        <taxon>Heterobranchia</taxon>
        <taxon>Euthyneura</taxon>
        <taxon>Panpulmonata</taxon>
        <taxon>Eupulmonata</taxon>
        <taxon>Stylommatophora</taxon>
        <taxon>Helicina</taxon>
        <taxon>Arionoidea</taxon>
        <taxon>Arionidae</taxon>
        <taxon>Arion</taxon>
    </lineage>
</organism>
<feature type="non-terminal residue" evidence="1">
    <location>
        <position position="1"/>
    </location>
</feature>
<dbReference type="InterPro" id="IPR027417">
    <property type="entry name" value="P-loop_NTPase"/>
</dbReference>
<sequence length="89" mass="9977">RSSLHPSLTSSRGMHCIQQTINIGSPDKDSREKILMSILQKHSNITLETVKTLDLSSIAMRTEGYVARDIELLVNRTLHSKMSKDKDGL</sequence>
<proteinExistence type="predicted"/>
<protein>
    <recommendedName>
        <fullName evidence="2">AAA ATPase AAA+ lid domain-containing protein</fullName>
    </recommendedName>
</protein>
<accession>A0A0B6XZ07</accession>
<reference evidence="1" key="1">
    <citation type="submission" date="2014-12" db="EMBL/GenBank/DDBJ databases">
        <title>Insight into the proteome of Arion vulgaris.</title>
        <authorList>
            <person name="Aradska J."/>
            <person name="Bulat T."/>
            <person name="Smidak R."/>
            <person name="Sarate P."/>
            <person name="Gangsoo J."/>
            <person name="Sialana F."/>
            <person name="Bilban M."/>
            <person name="Lubec G."/>
        </authorList>
    </citation>
    <scope>NUCLEOTIDE SEQUENCE</scope>
    <source>
        <tissue evidence="1">Skin</tissue>
    </source>
</reference>
<feature type="non-terminal residue" evidence="1">
    <location>
        <position position="89"/>
    </location>
</feature>
<dbReference type="Gene3D" id="1.10.8.60">
    <property type="match status" value="1"/>
</dbReference>
<dbReference type="SUPFAM" id="SSF52540">
    <property type="entry name" value="P-loop containing nucleoside triphosphate hydrolases"/>
    <property type="match status" value="1"/>
</dbReference>